<accession>A0A2N6LKA9</accession>
<comment type="caution">
    <text evidence="1">The sequence shown here is derived from an EMBL/GenBank/DDBJ whole genome shotgun (WGS) entry which is preliminary data.</text>
</comment>
<reference evidence="1 2" key="1">
    <citation type="submission" date="2017-07" db="EMBL/GenBank/DDBJ databases">
        <title>Genomes of Fischerella (Mastigocladus) sp. strains.</title>
        <authorList>
            <person name="Miller S.R."/>
        </authorList>
    </citation>
    <scope>NUCLEOTIDE SEQUENCE [LARGE SCALE GENOMIC DNA]</scope>
    <source>
        <strain evidence="1 2">CCMEE 5318</strain>
    </source>
</reference>
<protein>
    <recommendedName>
        <fullName evidence="3">ATP-binding protein</fullName>
    </recommendedName>
</protein>
<dbReference type="RefSeq" id="WP_102180883.1">
    <property type="nucleotide sequence ID" value="NZ_NMQE01000168.1"/>
</dbReference>
<organism evidence="1 2">
    <name type="scientific">Fischerella thermalis CCMEE 5318</name>
    <dbReference type="NCBI Taxonomy" id="2019666"/>
    <lineage>
        <taxon>Bacteria</taxon>
        <taxon>Bacillati</taxon>
        <taxon>Cyanobacteriota</taxon>
        <taxon>Cyanophyceae</taxon>
        <taxon>Nostocales</taxon>
        <taxon>Hapalosiphonaceae</taxon>
        <taxon>Fischerella</taxon>
    </lineage>
</organism>
<evidence type="ECO:0008006" key="3">
    <source>
        <dbReference type="Google" id="ProtNLM"/>
    </source>
</evidence>
<evidence type="ECO:0000313" key="1">
    <source>
        <dbReference type="EMBL" id="PMB25173.1"/>
    </source>
</evidence>
<dbReference type="EMBL" id="NMQE01000168">
    <property type="protein sequence ID" value="PMB25173.1"/>
    <property type="molecule type" value="Genomic_DNA"/>
</dbReference>
<proteinExistence type="predicted"/>
<name>A0A2N6LKA9_9CYAN</name>
<sequence length="1175" mass="133720">MTNRKLSHYFSLQRRYSRSINLERDLDSVEALEGYVLTKRAIDSLGRILTNFNSDQGNRAWTLTSVYGTGKSAFAHYLISLVANSQNRMHIKALSIAEEKLGRDSHIYQLIQDKINPKGLIRAVATGQREPISHTIIRALLTGVDRFWTASQKNKINVVHRLVDLEAEIHDGGKVDSKEIPNLVLEVAKESKSGVFLVIDELGKNLEYAAHTQGSEDLYVLQQLAELPKDSKTPIYILGILHQAFAEYSQRLATVQRNEWAKIQGRFEDIPFTESSGQMMGLIGQAINSSAAENISCAINSYSEEWWQYLESTIVDEEITEQVIKEVYPLHPLSALVLPTLCQRYAQNDRSLFTFLTSSEPLSFRNFLEEATVKNDILPSLKLERVYDYFIEAAGMGLASRPNLQRWVEIQDLINDAKRLEEDSLKVLKTIGILNLITVTGSIRATRTLVSLAMCDSPSETLRERPSAEQINYWQQIIDQLLKQNLITHRRQLDELRIWQGSDFNVDSELSTYIEQERCTHVKLLSLHRPLKPLVAQRHSYQTGTLRYFERHYLDNSQDLHQLRCSSVDADGFIGYWVDDEIPSSVPSTTSDGKPLVIVSAANLDILQIRTLEFVALTNIKKNAKELQTDGVARKEVNYRAKEAEELLDETLNQSFNIGVNQQCWIQGQIETLNNITDFNSKLSDICDRVYHRSVILWNELINRRDLTSQGAKARRELIQAMLEHQHEEKLGLEGYGPEVSMYYSLLEETGIHRQEDENWDFYPPFENSGLNSLWEAVENFCLAATEKSQSFDLLYQYLAAPPYGVKQGAVPVILAAVLLYHADDLGLYQDGTFIPVLGTEHFELLVKYPERFAVKHFAVVGLRAEVFKELEVILRNPQLKKLGKVRNATLLTVVTPLYQFVKKLPKYTQQTRRLADEPRAILKALQTTVEPDELLFKALPAACNLPPIGTEAGDDGVTAKTLRTKLVHALREIHTAYDHLLSDCQKLIYEAFGVRSQETKLREDLRVRANYLAGKCIEPLLKRFIRAASDESKSDSQWLEALVMIVADKPAESWTDDDAIAFEMKLADLVRRFKNLEALQKEVAAKGEGFEARRITMTRPDGQEIHQMVWVDHGRESLLEQIVDEILAKLPDDQQLRQAILAKLSERILDPDLVDGVTRIEEKRTDEITGKKFG</sequence>
<evidence type="ECO:0000313" key="2">
    <source>
        <dbReference type="Proteomes" id="UP000235081"/>
    </source>
</evidence>
<dbReference type="Proteomes" id="UP000235081">
    <property type="component" value="Unassembled WGS sequence"/>
</dbReference>
<gene>
    <name evidence="1" type="ORF">CEN46_06270</name>
</gene>
<dbReference type="AlphaFoldDB" id="A0A2N6LKA9"/>